<comment type="caution">
    <text evidence="1">The sequence shown here is derived from an EMBL/GenBank/DDBJ whole genome shotgun (WGS) entry which is preliminary data.</text>
</comment>
<name>A0A6I3NI94_9FIRM</name>
<dbReference type="SUPFAM" id="SSF53850">
    <property type="entry name" value="Periplasmic binding protein-like II"/>
    <property type="match status" value="1"/>
</dbReference>
<dbReference type="EMBL" id="WMQV01000044">
    <property type="protein sequence ID" value="MTL95407.1"/>
    <property type="molecule type" value="Genomic_DNA"/>
</dbReference>
<dbReference type="PANTHER" id="PTHR35841">
    <property type="entry name" value="PHOSPHONATES-BINDING PERIPLASMIC PROTEIN"/>
    <property type="match status" value="1"/>
</dbReference>
<gene>
    <name evidence="1" type="ORF">GMA64_12785</name>
</gene>
<evidence type="ECO:0000313" key="1">
    <source>
        <dbReference type="EMBL" id="MTL95407.1"/>
    </source>
</evidence>
<accession>A0A6I3NI94</accession>
<dbReference type="Pfam" id="PF12974">
    <property type="entry name" value="Phosphonate-bd"/>
    <property type="match status" value="1"/>
</dbReference>
<sequence>MKKLLNFFSVMMIAFLTLAGCGSSSADLNELVVYFVPSRNAEEIEKATEPLEGLLKEELAAQGFEFEDIKITVGTSFEAVGEALASGTAQVGFIPGGTYVLYDNDVDVALTATRFGLNHDSENPVDWNTAPTANTEDQVTYYRALIIAGPSAKGQELAAKINNGETLTKEDLESAVWGVQGSTSSSAGYIYPSLWLQDNYGISILDLPNKVALDGYGTALSQLANGQIDIMVTYADARLDFENQWVNDFGRESSIWEETNVIGVTEGIYNDTISVTKDPVMTPELKAAIQQAFINIRNTEVGKEIISIYSHKGYQIGTSEDYDGARKANELVQSNK</sequence>
<dbReference type="Gene3D" id="3.40.190.10">
    <property type="entry name" value="Periplasmic binding protein-like II"/>
    <property type="match status" value="2"/>
</dbReference>
<reference evidence="1" key="1">
    <citation type="journal article" date="2019" name="Nat. Med.">
        <title>A library of human gut bacterial isolates paired with longitudinal multiomics data enables mechanistic microbiome research.</title>
        <authorList>
            <person name="Poyet M."/>
            <person name="Groussin M."/>
            <person name="Gibbons S.M."/>
            <person name="Avila-Pacheco J."/>
            <person name="Jiang X."/>
            <person name="Kearney S.M."/>
            <person name="Perrotta A.R."/>
            <person name="Berdy B."/>
            <person name="Zhao S."/>
            <person name="Lieberman T.D."/>
            <person name="Swanson P.K."/>
            <person name="Smith M."/>
            <person name="Roesemann S."/>
            <person name="Alexander J.E."/>
            <person name="Rich S.A."/>
            <person name="Livny J."/>
            <person name="Vlamakis H."/>
            <person name="Clish C."/>
            <person name="Bullock K."/>
            <person name="Deik A."/>
            <person name="Scott J."/>
            <person name="Pierce K.A."/>
            <person name="Xavier R.J."/>
            <person name="Alm E.J."/>
        </authorList>
    </citation>
    <scope>NUCLEOTIDE SEQUENCE</scope>
    <source>
        <strain evidence="1">BIOML-A179</strain>
    </source>
</reference>
<dbReference type="RefSeq" id="WP_129821611.1">
    <property type="nucleotide sequence ID" value="NZ_RCYV01000014.1"/>
</dbReference>
<dbReference type="PANTHER" id="PTHR35841:SF1">
    <property type="entry name" value="PHOSPHONATES-BINDING PERIPLASMIC PROTEIN"/>
    <property type="match status" value="1"/>
</dbReference>
<dbReference type="PROSITE" id="PS51257">
    <property type="entry name" value="PROKAR_LIPOPROTEIN"/>
    <property type="match status" value="1"/>
</dbReference>
<dbReference type="AlphaFoldDB" id="A0A6I3NI94"/>
<organism evidence="1">
    <name type="scientific">Turicibacter sanguinis</name>
    <dbReference type="NCBI Taxonomy" id="154288"/>
    <lineage>
        <taxon>Bacteria</taxon>
        <taxon>Bacillati</taxon>
        <taxon>Bacillota</taxon>
        <taxon>Erysipelotrichia</taxon>
        <taxon>Erysipelotrichales</taxon>
        <taxon>Turicibacteraceae</taxon>
        <taxon>Turicibacter</taxon>
    </lineage>
</organism>
<protein>
    <submittedName>
        <fullName evidence="1">PhnD/SsuA/transferrin family substrate-binding protein</fullName>
    </submittedName>
</protein>
<proteinExistence type="predicted"/>